<dbReference type="EMBL" id="GG662758">
    <property type="protein sequence ID" value="EAR83579.2"/>
    <property type="molecule type" value="Genomic_DNA"/>
</dbReference>
<dbReference type="GeneID" id="7835610"/>
<dbReference type="SUPFAM" id="SSF57184">
    <property type="entry name" value="Growth factor receptor domain"/>
    <property type="match status" value="1"/>
</dbReference>
<keyword evidence="2" id="KW-1185">Reference proteome</keyword>
<proteinExistence type="predicted"/>
<dbReference type="AlphaFoldDB" id="Q22E35"/>
<dbReference type="InterPro" id="IPR009030">
    <property type="entry name" value="Growth_fac_rcpt_cys_sf"/>
</dbReference>
<dbReference type="OrthoDB" id="10035969at2759"/>
<accession>Q22E35</accession>
<dbReference type="CDD" id="cd00064">
    <property type="entry name" value="FU"/>
    <property type="match status" value="1"/>
</dbReference>
<dbReference type="Proteomes" id="UP000009168">
    <property type="component" value="Unassembled WGS sequence"/>
</dbReference>
<evidence type="ECO:0000313" key="1">
    <source>
        <dbReference type="EMBL" id="EAR83579.2"/>
    </source>
</evidence>
<protein>
    <submittedName>
        <fullName evidence="1">Zinc finger, LSD1 subclass family protein, putative</fullName>
    </submittedName>
</protein>
<organism evidence="1 2">
    <name type="scientific">Tetrahymena thermophila (strain SB210)</name>
    <dbReference type="NCBI Taxonomy" id="312017"/>
    <lineage>
        <taxon>Eukaryota</taxon>
        <taxon>Sar</taxon>
        <taxon>Alveolata</taxon>
        <taxon>Ciliophora</taxon>
        <taxon>Intramacronucleata</taxon>
        <taxon>Oligohymenophorea</taxon>
        <taxon>Hymenostomatida</taxon>
        <taxon>Tetrahymenina</taxon>
        <taxon>Tetrahymenidae</taxon>
        <taxon>Tetrahymena</taxon>
    </lineage>
</organism>
<dbReference type="KEGG" id="tet:TTHERM_00895950"/>
<sequence length="303" mass="34955">MICNQKDIEFNQANLGEYQLAYQATATTFSLKNLPPHFQVNVRIDYYLIMTWDNESLSVYGGSQKKLFYRIQYDYGNSSIKLQRLCYGDQYINYFYRTEYTLDDANSDFSISFQTNCKLFQINGCESTSNESFAIGQVQVFVNECHFSCLSCSGPLQNQCKLCYNNINPTNGICPQCQGANNIFDNGTCVSKCPSGKVNKNQVCVLQDQFCQSFQQNGYSCQQCLPNYYLWNGKCMTVCPLFYGNTNNICQDQIRSLPSNFLTKTTIFLLIQINLKQMDLLHLKDYKNLDFHPFIFNSQDFLQ</sequence>
<evidence type="ECO:0000313" key="2">
    <source>
        <dbReference type="Proteomes" id="UP000009168"/>
    </source>
</evidence>
<dbReference type="InterPro" id="IPR006212">
    <property type="entry name" value="Furin_repeat"/>
</dbReference>
<dbReference type="HOGENOM" id="CLU_002169_0_0_1"/>
<dbReference type="Gene3D" id="2.10.220.10">
    <property type="entry name" value="Hormone Receptor, Insulin-like Growth Factor Receptor 1, Chain A, domain 2"/>
    <property type="match status" value="1"/>
</dbReference>
<dbReference type="eggNOG" id="KOG3525">
    <property type="taxonomic scope" value="Eukaryota"/>
</dbReference>
<reference evidence="2" key="1">
    <citation type="journal article" date="2006" name="PLoS Biol.">
        <title>Macronuclear genome sequence of the ciliate Tetrahymena thermophila, a model eukaryote.</title>
        <authorList>
            <person name="Eisen J.A."/>
            <person name="Coyne R.S."/>
            <person name="Wu M."/>
            <person name="Wu D."/>
            <person name="Thiagarajan M."/>
            <person name="Wortman J.R."/>
            <person name="Badger J.H."/>
            <person name="Ren Q."/>
            <person name="Amedeo P."/>
            <person name="Jones K.M."/>
            <person name="Tallon L.J."/>
            <person name="Delcher A.L."/>
            <person name="Salzberg S.L."/>
            <person name="Silva J.C."/>
            <person name="Haas B.J."/>
            <person name="Majoros W.H."/>
            <person name="Farzad M."/>
            <person name="Carlton J.M."/>
            <person name="Smith R.K. Jr."/>
            <person name="Garg J."/>
            <person name="Pearlman R.E."/>
            <person name="Karrer K.M."/>
            <person name="Sun L."/>
            <person name="Manning G."/>
            <person name="Elde N.C."/>
            <person name="Turkewitz A.P."/>
            <person name="Asai D.J."/>
            <person name="Wilkes D.E."/>
            <person name="Wang Y."/>
            <person name="Cai H."/>
            <person name="Collins K."/>
            <person name="Stewart B.A."/>
            <person name="Lee S.R."/>
            <person name="Wilamowska K."/>
            <person name="Weinberg Z."/>
            <person name="Ruzzo W.L."/>
            <person name="Wloga D."/>
            <person name="Gaertig J."/>
            <person name="Frankel J."/>
            <person name="Tsao C.-C."/>
            <person name="Gorovsky M.A."/>
            <person name="Keeling P.J."/>
            <person name="Waller R.F."/>
            <person name="Patron N.J."/>
            <person name="Cherry J.M."/>
            <person name="Stover N.A."/>
            <person name="Krieger C.J."/>
            <person name="del Toro C."/>
            <person name="Ryder H.F."/>
            <person name="Williamson S.C."/>
            <person name="Barbeau R.A."/>
            <person name="Hamilton E.P."/>
            <person name="Orias E."/>
        </authorList>
    </citation>
    <scope>NUCLEOTIDE SEQUENCE [LARGE SCALE GENOMIC DNA]</scope>
    <source>
        <strain evidence="2">SB210</strain>
    </source>
</reference>
<gene>
    <name evidence="1" type="ORF">TTHERM_00895950</name>
</gene>
<dbReference type="InParanoid" id="Q22E35"/>
<dbReference type="RefSeq" id="XP_001031242.2">
    <property type="nucleotide sequence ID" value="XM_001031242.2"/>
</dbReference>
<name>Q22E35_TETTS</name>